<gene>
    <name evidence="1" type="ORF">ACFONC_13200</name>
</gene>
<accession>A0ABV7XMM1</accession>
<organism evidence="1 2">
    <name type="scientific">Luteimonas soli</name>
    <dbReference type="NCBI Taxonomy" id="1648966"/>
    <lineage>
        <taxon>Bacteria</taxon>
        <taxon>Pseudomonadati</taxon>
        <taxon>Pseudomonadota</taxon>
        <taxon>Gammaproteobacteria</taxon>
        <taxon>Lysobacterales</taxon>
        <taxon>Lysobacteraceae</taxon>
        <taxon>Luteimonas</taxon>
    </lineage>
</organism>
<name>A0ABV7XMM1_9GAMM</name>
<dbReference type="RefSeq" id="WP_386744822.1">
    <property type="nucleotide sequence ID" value="NZ_JBHRYA010000009.1"/>
</dbReference>
<reference evidence="2" key="1">
    <citation type="journal article" date="2019" name="Int. J. Syst. Evol. Microbiol.">
        <title>The Global Catalogue of Microorganisms (GCM) 10K type strain sequencing project: providing services to taxonomists for standard genome sequencing and annotation.</title>
        <authorList>
            <consortium name="The Broad Institute Genomics Platform"/>
            <consortium name="The Broad Institute Genome Sequencing Center for Infectious Disease"/>
            <person name="Wu L."/>
            <person name="Ma J."/>
        </authorList>
    </citation>
    <scope>NUCLEOTIDE SEQUENCE [LARGE SCALE GENOMIC DNA]</scope>
    <source>
        <strain evidence="2">KCTC 42441</strain>
    </source>
</reference>
<proteinExistence type="predicted"/>
<evidence type="ECO:0000313" key="1">
    <source>
        <dbReference type="EMBL" id="MFC3717111.1"/>
    </source>
</evidence>
<evidence type="ECO:0000313" key="2">
    <source>
        <dbReference type="Proteomes" id="UP001595705"/>
    </source>
</evidence>
<protein>
    <submittedName>
        <fullName evidence="1">Uncharacterized protein</fullName>
    </submittedName>
</protein>
<dbReference type="Proteomes" id="UP001595705">
    <property type="component" value="Unassembled WGS sequence"/>
</dbReference>
<comment type="caution">
    <text evidence="1">The sequence shown here is derived from an EMBL/GenBank/DDBJ whole genome shotgun (WGS) entry which is preliminary data.</text>
</comment>
<dbReference type="EMBL" id="JBHRYA010000009">
    <property type="protein sequence ID" value="MFC3717111.1"/>
    <property type="molecule type" value="Genomic_DNA"/>
</dbReference>
<sequence>MAAGVPATIASSLIDRLNSLRAKHVDARGNELDQIRFSVRGLKKARYESYLSVSSMIAALAGDVDEVRTIASELQAKNYEFTDMLNVLISLSTTRCKAETVEIAKDLIQHVETLADATFITDCVLASGAFDSVHDVAAIHAEQHGLELAEYEDVRVVDGLRRQEVDELQYDGFLTASRNALSSLGWPTAPVLIGESMLEDEAVPVARFLIDSEADVALDVEDAFMDELIRSNDPIFTKGKMVCSISIGGAWDD</sequence>
<keyword evidence="2" id="KW-1185">Reference proteome</keyword>